<dbReference type="GeneID" id="80905717"/>
<dbReference type="PROSITE" id="PS51820">
    <property type="entry name" value="PA14"/>
    <property type="match status" value="1"/>
</dbReference>
<evidence type="ECO:0000256" key="9">
    <source>
        <dbReference type="RuleBase" id="RU361161"/>
    </source>
</evidence>
<comment type="similarity">
    <text evidence="3 9">Belongs to the glycosyl hydrolase 3 family.</text>
</comment>
<keyword evidence="7 9" id="KW-0326">Glycosidase</keyword>
<keyword evidence="5" id="KW-0325">Glycoprotein</keyword>
<dbReference type="SMART" id="SM00758">
    <property type="entry name" value="PA14"/>
    <property type="match status" value="1"/>
</dbReference>
<dbReference type="EMBL" id="JAPEUX010000002">
    <property type="protein sequence ID" value="KAJ4357611.1"/>
    <property type="molecule type" value="Genomic_DNA"/>
</dbReference>
<dbReference type="InterPro" id="IPR011658">
    <property type="entry name" value="PA14_dom"/>
</dbReference>
<dbReference type="AlphaFoldDB" id="A0A9W8XS15"/>
<comment type="catalytic activity">
    <reaction evidence="1 9">
        <text>Hydrolysis of terminal, non-reducing beta-D-glucosyl residues with release of beta-D-glucose.</text>
        <dbReference type="EC" id="3.2.1.21"/>
    </reaction>
</comment>
<dbReference type="SUPFAM" id="SSF52279">
    <property type="entry name" value="Beta-D-glucan exohydrolase, C-terminal domain"/>
    <property type="match status" value="1"/>
</dbReference>
<dbReference type="InterPro" id="IPR019800">
    <property type="entry name" value="Glyco_hydro_3_AS"/>
</dbReference>
<dbReference type="InterPro" id="IPR017853">
    <property type="entry name" value="GH"/>
</dbReference>
<dbReference type="InterPro" id="IPR001764">
    <property type="entry name" value="Glyco_hydro_3_N"/>
</dbReference>
<dbReference type="Gene3D" id="3.40.50.1700">
    <property type="entry name" value="Glycoside hydrolase family 3 C-terminal domain"/>
    <property type="match status" value="2"/>
</dbReference>
<dbReference type="InterPro" id="IPR037524">
    <property type="entry name" value="PA14/GLEYA"/>
</dbReference>
<keyword evidence="8 9" id="KW-0624">Polysaccharide degradation</keyword>
<gene>
    <name evidence="11" type="primary">BGL1</name>
    <name evidence="11" type="ORF">N0V89_002187</name>
</gene>
<comment type="caution">
    <text evidence="11">The sequence shown here is derived from an EMBL/GenBank/DDBJ whole genome shotgun (WGS) entry which is preliminary data.</text>
</comment>
<evidence type="ECO:0000256" key="4">
    <source>
        <dbReference type="ARBA" id="ARBA00022801"/>
    </source>
</evidence>
<dbReference type="InterPro" id="IPR013783">
    <property type="entry name" value="Ig-like_fold"/>
</dbReference>
<dbReference type="PANTHER" id="PTHR42715">
    <property type="entry name" value="BETA-GLUCOSIDASE"/>
    <property type="match status" value="1"/>
</dbReference>
<accession>A0A9W8XS15</accession>
<dbReference type="InterPro" id="IPR036962">
    <property type="entry name" value="Glyco_hydro_3_N_sf"/>
</dbReference>
<evidence type="ECO:0000313" key="11">
    <source>
        <dbReference type="EMBL" id="KAJ4357611.1"/>
    </source>
</evidence>
<evidence type="ECO:0000259" key="10">
    <source>
        <dbReference type="PROSITE" id="PS51820"/>
    </source>
</evidence>
<dbReference type="OrthoDB" id="47059at2759"/>
<evidence type="ECO:0000256" key="7">
    <source>
        <dbReference type="ARBA" id="ARBA00023295"/>
    </source>
</evidence>
<dbReference type="RefSeq" id="XP_056074470.1">
    <property type="nucleotide sequence ID" value="XM_056210997.1"/>
</dbReference>
<dbReference type="GO" id="GO:0009251">
    <property type="term" value="P:glucan catabolic process"/>
    <property type="evidence" value="ECO:0007669"/>
    <property type="project" value="TreeGrafter"/>
</dbReference>
<dbReference type="Gene3D" id="2.60.40.10">
    <property type="entry name" value="Immunoglobulins"/>
    <property type="match status" value="1"/>
</dbReference>
<protein>
    <recommendedName>
        <fullName evidence="9">beta-glucosidase</fullName>
        <ecNumber evidence="9">3.2.1.21</ecNumber>
    </recommendedName>
</protein>
<keyword evidence="6 9" id="KW-0119">Carbohydrate metabolism</keyword>
<feature type="domain" description="PA14" evidence="10">
    <location>
        <begin position="242"/>
        <end position="402"/>
    </location>
</feature>
<comment type="pathway">
    <text evidence="2 9">Glycan metabolism; cellulose degradation.</text>
</comment>
<evidence type="ECO:0000313" key="12">
    <source>
        <dbReference type="Proteomes" id="UP001140513"/>
    </source>
</evidence>
<organism evidence="11 12">
    <name type="scientific">Didymosphaeria variabile</name>
    <dbReference type="NCBI Taxonomy" id="1932322"/>
    <lineage>
        <taxon>Eukaryota</taxon>
        <taxon>Fungi</taxon>
        <taxon>Dikarya</taxon>
        <taxon>Ascomycota</taxon>
        <taxon>Pezizomycotina</taxon>
        <taxon>Dothideomycetes</taxon>
        <taxon>Pleosporomycetidae</taxon>
        <taxon>Pleosporales</taxon>
        <taxon>Massarineae</taxon>
        <taxon>Didymosphaeriaceae</taxon>
        <taxon>Didymosphaeria</taxon>
    </lineage>
</organism>
<proteinExistence type="inferred from homology"/>
<dbReference type="FunFam" id="2.60.40.10:FF:000495">
    <property type="entry name" value="Periplasmic beta-glucosidase"/>
    <property type="match status" value="1"/>
</dbReference>
<dbReference type="SMART" id="SM01217">
    <property type="entry name" value="Fn3_like"/>
    <property type="match status" value="1"/>
</dbReference>
<dbReference type="Proteomes" id="UP001140513">
    <property type="component" value="Unassembled WGS sequence"/>
</dbReference>
<reference evidence="11" key="1">
    <citation type="submission" date="2022-10" db="EMBL/GenBank/DDBJ databases">
        <title>Tapping the CABI collections for fungal endophytes: first genome assemblies for Collariella, Neodidymelliopsis, Ascochyta clinopodiicola, Didymella pomorum, Didymosphaeria variabile, Neocosmospora piperis and Neocucurbitaria cava.</title>
        <authorList>
            <person name="Hill R."/>
        </authorList>
    </citation>
    <scope>NUCLEOTIDE SEQUENCE</scope>
    <source>
        <strain evidence="11">IMI 356815</strain>
    </source>
</reference>
<dbReference type="Pfam" id="PF01915">
    <property type="entry name" value="Glyco_hydro_3_C"/>
    <property type="match status" value="1"/>
</dbReference>
<dbReference type="Pfam" id="PF00933">
    <property type="entry name" value="Glyco_hydro_3"/>
    <property type="match status" value="1"/>
</dbReference>
<dbReference type="Pfam" id="PF07691">
    <property type="entry name" value="PA14"/>
    <property type="match status" value="1"/>
</dbReference>
<dbReference type="Gene3D" id="3.20.20.300">
    <property type="entry name" value="Glycoside hydrolase, family 3, N-terminal domain"/>
    <property type="match status" value="1"/>
</dbReference>
<dbReference type="PROSITE" id="PS00775">
    <property type="entry name" value="GLYCOSYL_HYDROL_F3"/>
    <property type="match status" value="1"/>
</dbReference>
<dbReference type="Pfam" id="PF14310">
    <property type="entry name" value="Fn3-like"/>
    <property type="match status" value="1"/>
</dbReference>
<keyword evidence="12" id="KW-1185">Reference proteome</keyword>
<dbReference type="SUPFAM" id="SSF51445">
    <property type="entry name" value="(Trans)glycosidases"/>
    <property type="match status" value="1"/>
</dbReference>
<evidence type="ECO:0000256" key="8">
    <source>
        <dbReference type="ARBA" id="ARBA00023326"/>
    </source>
</evidence>
<dbReference type="InterPro" id="IPR050288">
    <property type="entry name" value="Cellulose_deg_GH3"/>
</dbReference>
<evidence type="ECO:0000256" key="5">
    <source>
        <dbReference type="ARBA" id="ARBA00023180"/>
    </source>
</evidence>
<name>A0A9W8XS15_9PLEO</name>
<dbReference type="InterPro" id="IPR036881">
    <property type="entry name" value="Glyco_hydro_3_C_sf"/>
</dbReference>
<evidence type="ECO:0000256" key="1">
    <source>
        <dbReference type="ARBA" id="ARBA00000448"/>
    </source>
</evidence>
<keyword evidence="4 9" id="KW-0378">Hydrolase</keyword>
<dbReference type="InterPro" id="IPR002772">
    <property type="entry name" value="Glyco_hydro_3_C"/>
</dbReference>
<sequence>MEHERQAVNCVVSERALREIYLAPFAIAIRDARPWALMSSYNKINGLHVSESKRLLTDVVRGEWGFDGFIMSDWFGVYSAAESVQAGLDCEMPGPPRLRGPNITVSLGSRKVTEYDVDDRVRNLLKLVKRVERLGIPQDAEEKELNAPETPGFARKLASSGIVLMKNERQVLPLDRSKSIAVMGPNAKFAAYSGGGSANLKPYYAVAPFEGISSAAKDVKYTLGAHAYKQLPLLSNLTKTNDGRKGLTARFYNEPPEVKERAQKDVIFVDASDMFLADYVHPDVSPELFYIDLEGTITPEVSGEYLFGCSVRGTARIFVDGELIVDNATKQTLGGTFMGAGTREERASIHLEQGKTYTVLLQFGSGLTQTVRKKGATAMRGGGVRVGATLKTNAEEEIDKAVQLAKEVDQVVICVGLSGDWESEGFDRPDMDLPGHTNALVSAVTKANSNTVVVNQSGTPVSMPWIQEVPALVQAWFGGIETGNAIADILFGDINPSGKLPLSFPIRNEDNPAFLNQRSERGRMLYGEDIYVGYRFYEKTKRDVLFAFGHGLSYTSFSLENLQVDAKDDTISVTLDLNNTGERDGAEVVQVYVSQRMSTVTRPEKELKGFRKVFLRKREKVKINIDLNKKLATSYWDEERDQWLSEEGTYDIVVGTSSDKVVAGSSFLIGKSTWWKGLH</sequence>
<dbReference type="PANTHER" id="PTHR42715:SF27">
    <property type="entry name" value="BETA-GLUCOSIDASE-RELATED"/>
    <property type="match status" value="1"/>
</dbReference>
<evidence type="ECO:0000256" key="6">
    <source>
        <dbReference type="ARBA" id="ARBA00023277"/>
    </source>
</evidence>
<dbReference type="InterPro" id="IPR026891">
    <property type="entry name" value="Fn3-like"/>
</dbReference>
<dbReference type="GO" id="GO:0008422">
    <property type="term" value="F:beta-glucosidase activity"/>
    <property type="evidence" value="ECO:0007669"/>
    <property type="project" value="UniProtKB-EC"/>
</dbReference>
<evidence type="ECO:0000256" key="3">
    <source>
        <dbReference type="ARBA" id="ARBA00005336"/>
    </source>
</evidence>
<dbReference type="EC" id="3.2.1.21" evidence="9"/>
<evidence type="ECO:0000256" key="2">
    <source>
        <dbReference type="ARBA" id="ARBA00004987"/>
    </source>
</evidence>